<dbReference type="SUPFAM" id="SSF49842">
    <property type="entry name" value="TNF-like"/>
    <property type="match status" value="1"/>
</dbReference>
<dbReference type="PRINTS" id="PR00007">
    <property type="entry name" value="COMPLEMNTC1Q"/>
</dbReference>
<evidence type="ECO:0000256" key="3">
    <source>
        <dbReference type="ARBA" id="ARBA00022729"/>
    </source>
</evidence>
<evidence type="ECO:0000313" key="8">
    <source>
        <dbReference type="Proteomes" id="UP000008672"/>
    </source>
</evidence>
<dbReference type="EMBL" id="AFYH01026188">
    <property type="status" value="NOT_ANNOTATED_CDS"/>
    <property type="molecule type" value="Genomic_DNA"/>
</dbReference>
<reference evidence="7" key="2">
    <citation type="submission" date="2025-08" db="UniProtKB">
        <authorList>
            <consortium name="Ensembl"/>
        </authorList>
    </citation>
    <scope>IDENTIFICATION</scope>
</reference>
<dbReference type="Pfam" id="PF00386">
    <property type="entry name" value="C1q"/>
    <property type="match status" value="1"/>
</dbReference>
<name>H3AZB2_LATCH</name>
<evidence type="ECO:0000256" key="2">
    <source>
        <dbReference type="ARBA" id="ARBA00022525"/>
    </source>
</evidence>
<dbReference type="InterPro" id="IPR008160">
    <property type="entry name" value="Collagen"/>
</dbReference>
<comment type="subcellular location">
    <subcellularLocation>
        <location evidence="1">Secreted</location>
    </subcellularLocation>
</comment>
<reference evidence="8" key="1">
    <citation type="submission" date="2011-08" db="EMBL/GenBank/DDBJ databases">
        <title>The draft genome of Latimeria chalumnae.</title>
        <authorList>
            <person name="Di Palma F."/>
            <person name="Alfoldi J."/>
            <person name="Johnson J."/>
            <person name="Berlin A."/>
            <person name="Gnerre S."/>
            <person name="Jaffe D."/>
            <person name="MacCallum I."/>
            <person name="Young S."/>
            <person name="Walker B.J."/>
            <person name="Lander E."/>
            <person name="Lindblad-Toh K."/>
        </authorList>
    </citation>
    <scope>NUCLEOTIDE SEQUENCE [LARGE SCALE GENOMIC DNA]</scope>
    <source>
        <strain evidence="8">Wild caught</strain>
    </source>
</reference>
<keyword evidence="3" id="KW-0732">Signal</keyword>
<keyword evidence="4" id="KW-0176">Collagen</keyword>
<evidence type="ECO:0000313" key="7">
    <source>
        <dbReference type="Ensembl" id="ENSLACP00000014983.1"/>
    </source>
</evidence>
<keyword evidence="8" id="KW-1185">Reference proteome</keyword>
<reference evidence="7" key="3">
    <citation type="submission" date="2025-09" db="UniProtKB">
        <authorList>
            <consortium name="Ensembl"/>
        </authorList>
    </citation>
    <scope>IDENTIFICATION</scope>
</reference>
<dbReference type="GO" id="GO:0005581">
    <property type="term" value="C:collagen trimer"/>
    <property type="evidence" value="ECO:0007669"/>
    <property type="project" value="UniProtKB-KW"/>
</dbReference>
<dbReference type="OMA" id="DEMWLQV"/>
<dbReference type="STRING" id="7897.ENSLACP00000014983"/>
<sequence>DKCIAGIPGIPGTPGQHGPVGRDGKEGPPGQKGEKGAQGPSGERGPSGLPGKAGPPGQIGLPSLPGFGGSHQKLFAFHVGLQGNSPPSNTPIKFTKVFYNDQNVYNINTGKFTAPVSGIYFFTYEITVYNDNVWVTLRKNDNIIQYTYFVYYQKTSHTSGSSLLNLRKGDEIWLQVHDNANGLYSDSDDDTTFTGFLL</sequence>
<protein>
    <recommendedName>
        <fullName evidence="6">C1q domain-containing protein</fullName>
    </recommendedName>
</protein>
<evidence type="ECO:0000259" key="6">
    <source>
        <dbReference type="PROSITE" id="PS50871"/>
    </source>
</evidence>
<dbReference type="GeneTree" id="ENSGT00940000154936"/>
<dbReference type="SMART" id="SM00110">
    <property type="entry name" value="C1Q"/>
    <property type="match status" value="1"/>
</dbReference>
<dbReference type="InterPro" id="IPR050392">
    <property type="entry name" value="Collagen/C1q_domain"/>
</dbReference>
<dbReference type="Ensembl" id="ENSLACT00000015088.1">
    <property type="protein sequence ID" value="ENSLACP00000014983.1"/>
    <property type="gene ID" value="ENSLACG00000013187.1"/>
</dbReference>
<keyword evidence="2" id="KW-0964">Secreted</keyword>
<dbReference type="PANTHER" id="PTHR15427">
    <property type="entry name" value="EMILIN ELASTIN MICROFIBRIL INTERFACE-LOCATED PROTEIN ELASTIN MICROFIBRIL INTERFACER"/>
    <property type="match status" value="1"/>
</dbReference>
<proteinExistence type="predicted"/>
<dbReference type="GO" id="GO:0005576">
    <property type="term" value="C:extracellular region"/>
    <property type="evidence" value="ECO:0007669"/>
    <property type="project" value="UniProtKB-SubCell"/>
</dbReference>
<dbReference type="EMBL" id="AFYH01026187">
    <property type="status" value="NOT_ANNOTATED_CDS"/>
    <property type="molecule type" value="Genomic_DNA"/>
</dbReference>
<dbReference type="PROSITE" id="PS50871">
    <property type="entry name" value="C1Q"/>
    <property type="match status" value="1"/>
</dbReference>
<evidence type="ECO:0000256" key="5">
    <source>
        <dbReference type="SAM" id="MobiDB-lite"/>
    </source>
</evidence>
<dbReference type="AlphaFoldDB" id="H3AZB2"/>
<dbReference type="InParanoid" id="H3AZB2"/>
<dbReference type="InterPro" id="IPR001073">
    <property type="entry name" value="C1q_dom"/>
</dbReference>
<evidence type="ECO:0000256" key="4">
    <source>
        <dbReference type="ARBA" id="ARBA00023119"/>
    </source>
</evidence>
<feature type="compositionally biased region" description="Low complexity" evidence="5">
    <location>
        <begin position="1"/>
        <end position="19"/>
    </location>
</feature>
<dbReference type="HOGENOM" id="CLU_001074_0_2_1"/>
<evidence type="ECO:0000256" key="1">
    <source>
        <dbReference type="ARBA" id="ARBA00004613"/>
    </source>
</evidence>
<accession>H3AZB2</accession>
<dbReference type="Proteomes" id="UP000008672">
    <property type="component" value="Unassembled WGS sequence"/>
</dbReference>
<feature type="region of interest" description="Disordered" evidence="5">
    <location>
        <begin position="1"/>
        <end position="63"/>
    </location>
</feature>
<dbReference type="PANTHER" id="PTHR15427:SF21">
    <property type="entry name" value="COMPLEMENT C1Q AND TUMOR NECROSIS FACTOR-RELATED PROTEIN 9A"/>
    <property type="match status" value="1"/>
</dbReference>
<dbReference type="Pfam" id="PF01391">
    <property type="entry name" value="Collagen"/>
    <property type="match status" value="1"/>
</dbReference>
<dbReference type="eggNOG" id="ENOG502QRY3">
    <property type="taxonomic scope" value="Eukaryota"/>
</dbReference>
<dbReference type="FunFam" id="2.60.120.40:FF:000001">
    <property type="entry name" value="Complement C1q B chain"/>
    <property type="match status" value="1"/>
</dbReference>
<organism evidence="7 8">
    <name type="scientific">Latimeria chalumnae</name>
    <name type="common">Coelacanth</name>
    <dbReference type="NCBI Taxonomy" id="7897"/>
    <lineage>
        <taxon>Eukaryota</taxon>
        <taxon>Metazoa</taxon>
        <taxon>Chordata</taxon>
        <taxon>Craniata</taxon>
        <taxon>Vertebrata</taxon>
        <taxon>Euteleostomi</taxon>
        <taxon>Coelacanthiformes</taxon>
        <taxon>Coelacanthidae</taxon>
        <taxon>Latimeria</taxon>
    </lineage>
</organism>
<dbReference type="InterPro" id="IPR008983">
    <property type="entry name" value="Tumour_necrosis_fac-like_dom"/>
</dbReference>
<dbReference type="Gene3D" id="2.60.120.40">
    <property type="match status" value="1"/>
</dbReference>
<feature type="domain" description="C1q" evidence="6">
    <location>
        <begin position="70"/>
        <end position="198"/>
    </location>
</feature>